<accession>R4JY27</accession>
<dbReference type="STRING" id="86416.Clopa_0675"/>
<keyword evidence="6" id="KW-0067">ATP-binding</keyword>
<evidence type="ECO:0000256" key="8">
    <source>
        <dbReference type="ARBA" id="ARBA00023136"/>
    </source>
</evidence>
<keyword evidence="7" id="KW-1278">Translocase</keyword>
<evidence type="ECO:0000313" key="11">
    <source>
        <dbReference type="Proteomes" id="UP000013523"/>
    </source>
</evidence>
<dbReference type="InterPro" id="IPR003593">
    <property type="entry name" value="AAA+_ATPase"/>
</dbReference>
<sequence length="572" mass="63714">MDIHVNNLSFRYPGDKQGALNNIKLNIPAGQFVLLAGPSGCGKSTLGLVMSSLIPSRVPGKITGEVYLGKHNLSKMELHEASQLVGMVFQNPDNQLINYNVEMEIAFGPENLNLDPSEISRRINQALHFTGADKFRKAPITTLSGGQKQRVAIAAALAMKQKVLILDEPTSALDPKGTQEVLEVLRRLNKELGMTIILIEHKIDEVIQWVDRVLLMENGRIVVDESTRRAFRDIKLWNRLGVSVPEIVQISYALPDAFAGEVALTVEEAADALIGTKYSAALTDSLFTKKERMQRGNTMLKWKDVNLTYDENSVLKGANLEVYENEWVSLVGSNGSGKTSLAALAMGFNAPTAGEIFCYGKPVKYGNISKQAEHVGYLFQSADHMLFTDTVEKEIAFGRIYGDRKKCNNTYSELQLAELIDLSNRLKTNPYKLSLGQRQRLALIALLSSNPKALILDEPTTGQDEGHARIFLEFLDNIRRSQNLTYLMITHDMRAVAKYTDRVVVLNEGHLILNDRPERVFAQVDCLEDCQVIPPPVAYLHWLLTDKTAPEVTLNVSEFLNAISNSKDRRCS</sequence>
<dbReference type="PROSITE" id="PS00211">
    <property type="entry name" value="ABC_TRANSPORTER_1"/>
    <property type="match status" value="2"/>
</dbReference>
<keyword evidence="11" id="KW-1185">Reference proteome</keyword>
<dbReference type="PATRIC" id="fig|86416.3.peg.663"/>
<dbReference type="InterPro" id="IPR027417">
    <property type="entry name" value="P-loop_NTPase"/>
</dbReference>
<dbReference type="GO" id="GO:0043190">
    <property type="term" value="C:ATP-binding cassette (ABC) transporter complex"/>
    <property type="evidence" value="ECO:0007669"/>
    <property type="project" value="TreeGrafter"/>
</dbReference>
<evidence type="ECO:0000256" key="3">
    <source>
        <dbReference type="ARBA" id="ARBA00022448"/>
    </source>
</evidence>
<dbReference type="HOGENOM" id="CLU_000604_86_7_9"/>
<dbReference type="EMBL" id="CP003261">
    <property type="protein sequence ID" value="AGK95717.1"/>
    <property type="molecule type" value="Genomic_DNA"/>
</dbReference>
<dbReference type="Gene3D" id="3.40.50.300">
    <property type="entry name" value="P-loop containing nucleotide triphosphate hydrolases"/>
    <property type="match status" value="2"/>
</dbReference>
<dbReference type="RefSeq" id="WP_015614043.1">
    <property type="nucleotide sequence ID" value="NC_021182.1"/>
</dbReference>
<dbReference type="InterPro" id="IPR015856">
    <property type="entry name" value="ABC_transpr_CbiO/EcfA_su"/>
</dbReference>
<dbReference type="eggNOG" id="COG4172">
    <property type="taxonomic scope" value="Bacteria"/>
</dbReference>
<feature type="domain" description="ABC transporter" evidence="9">
    <location>
        <begin position="300"/>
        <end position="533"/>
    </location>
</feature>
<dbReference type="NCBIfam" id="NF010167">
    <property type="entry name" value="PRK13648.1"/>
    <property type="match status" value="2"/>
</dbReference>
<dbReference type="FunFam" id="3.40.50.300:FF:000224">
    <property type="entry name" value="Energy-coupling factor transporter ATP-binding protein EcfA"/>
    <property type="match status" value="1"/>
</dbReference>
<proteinExistence type="inferred from homology"/>
<evidence type="ECO:0000256" key="7">
    <source>
        <dbReference type="ARBA" id="ARBA00022967"/>
    </source>
</evidence>
<dbReference type="AlphaFoldDB" id="R4JY27"/>
<feature type="domain" description="ABC transporter" evidence="9">
    <location>
        <begin position="3"/>
        <end position="243"/>
    </location>
</feature>
<keyword evidence="5" id="KW-0547">Nucleotide-binding</keyword>
<evidence type="ECO:0000256" key="5">
    <source>
        <dbReference type="ARBA" id="ARBA00022741"/>
    </source>
</evidence>
<dbReference type="SUPFAM" id="SSF52540">
    <property type="entry name" value="P-loop containing nucleoside triphosphate hydrolases"/>
    <property type="match status" value="2"/>
</dbReference>
<dbReference type="Pfam" id="PF00005">
    <property type="entry name" value="ABC_tran"/>
    <property type="match status" value="2"/>
</dbReference>
<dbReference type="InterPro" id="IPR003439">
    <property type="entry name" value="ABC_transporter-like_ATP-bd"/>
</dbReference>
<dbReference type="GO" id="GO:0042626">
    <property type="term" value="F:ATPase-coupled transmembrane transporter activity"/>
    <property type="evidence" value="ECO:0007669"/>
    <property type="project" value="TreeGrafter"/>
</dbReference>
<keyword evidence="3" id="KW-0813">Transport</keyword>
<protein>
    <submittedName>
        <fullName evidence="10">ATPase component of various ABC-type transport systems with duplicated ATPase domain</fullName>
    </submittedName>
</protein>
<name>R4JY27_CLOPA</name>
<dbReference type="PANTHER" id="PTHR43553">
    <property type="entry name" value="HEAVY METAL TRANSPORTER"/>
    <property type="match status" value="1"/>
</dbReference>
<gene>
    <name evidence="10" type="ORF">Clopa_0675</name>
</gene>
<keyword evidence="8" id="KW-0472">Membrane</keyword>
<reference evidence="10 11" key="1">
    <citation type="submission" date="2012-01" db="EMBL/GenBank/DDBJ databases">
        <title>Complete sequence of chromosome of Clostridium pasteurianum BC1.</title>
        <authorList>
            <consortium name="US DOE Joint Genome Institute"/>
            <person name="Lucas S."/>
            <person name="Han J."/>
            <person name="Lapidus A."/>
            <person name="Cheng J.-F."/>
            <person name="Goodwin L."/>
            <person name="Pitluck S."/>
            <person name="Peters L."/>
            <person name="Mikhailova N."/>
            <person name="Teshima H."/>
            <person name="Detter J.C."/>
            <person name="Han C."/>
            <person name="Tapia R."/>
            <person name="Land M."/>
            <person name="Hauser L."/>
            <person name="Kyrpides N."/>
            <person name="Ivanova N."/>
            <person name="Pagani I."/>
            <person name="Dunn J."/>
            <person name="Taghavi S."/>
            <person name="Francis A."/>
            <person name="van der Lelie D."/>
            <person name="Woyke T."/>
        </authorList>
    </citation>
    <scope>NUCLEOTIDE SEQUENCE [LARGE SCALE GENOMIC DNA]</scope>
    <source>
        <strain evidence="10 11">BC1</strain>
    </source>
</reference>
<dbReference type="CDD" id="cd03225">
    <property type="entry name" value="ABC_cobalt_CbiO_domain1"/>
    <property type="match status" value="2"/>
</dbReference>
<organism evidence="10 11">
    <name type="scientific">Clostridium pasteurianum BC1</name>
    <dbReference type="NCBI Taxonomy" id="86416"/>
    <lineage>
        <taxon>Bacteria</taxon>
        <taxon>Bacillati</taxon>
        <taxon>Bacillota</taxon>
        <taxon>Clostridia</taxon>
        <taxon>Eubacteriales</taxon>
        <taxon>Clostridiaceae</taxon>
        <taxon>Clostridium</taxon>
    </lineage>
</organism>
<keyword evidence="4" id="KW-1003">Cell membrane</keyword>
<evidence type="ECO:0000313" key="10">
    <source>
        <dbReference type="EMBL" id="AGK95717.1"/>
    </source>
</evidence>
<dbReference type="GO" id="GO:0016887">
    <property type="term" value="F:ATP hydrolysis activity"/>
    <property type="evidence" value="ECO:0007669"/>
    <property type="project" value="InterPro"/>
</dbReference>
<comment type="similarity">
    <text evidence="2">Belongs to the ABC transporter superfamily.</text>
</comment>
<dbReference type="SMART" id="SM00382">
    <property type="entry name" value="AAA"/>
    <property type="match status" value="2"/>
</dbReference>
<evidence type="ECO:0000256" key="6">
    <source>
        <dbReference type="ARBA" id="ARBA00022840"/>
    </source>
</evidence>
<evidence type="ECO:0000256" key="4">
    <source>
        <dbReference type="ARBA" id="ARBA00022475"/>
    </source>
</evidence>
<evidence type="ECO:0000256" key="2">
    <source>
        <dbReference type="ARBA" id="ARBA00005417"/>
    </source>
</evidence>
<dbReference type="KEGG" id="cpas:Clopa_0675"/>
<dbReference type="PROSITE" id="PS50893">
    <property type="entry name" value="ABC_TRANSPORTER_2"/>
    <property type="match status" value="2"/>
</dbReference>
<dbReference type="InterPro" id="IPR017871">
    <property type="entry name" value="ABC_transporter-like_CS"/>
</dbReference>
<evidence type="ECO:0000256" key="1">
    <source>
        <dbReference type="ARBA" id="ARBA00004202"/>
    </source>
</evidence>
<comment type="subcellular location">
    <subcellularLocation>
        <location evidence="1">Cell membrane</location>
        <topology evidence="1">Peripheral membrane protein</topology>
    </subcellularLocation>
</comment>
<dbReference type="Proteomes" id="UP000013523">
    <property type="component" value="Chromosome"/>
</dbReference>
<dbReference type="InterPro" id="IPR050095">
    <property type="entry name" value="ECF_ABC_transporter_ATP-bd"/>
</dbReference>
<evidence type="ECO:0000259" key="9">
    <source>
        <dbReference type="PROSITE" id="PS50893"/>
    </source>
</evidence>
<dbReference type="GO" id="GO:0005524">
    <property type="term" value="F:ATP binding"/>
    <property type="evidence" value="ECO:0007669"/>
    <property type="project" value="UniProtKB-KW"/>
</dbReference>